<evidence type="ECO:0000256" key="11">
    <source>
        <dbReference type="SAM" id="Phobius"/>
    </source>
</evidence>
<keyword evidence="6 11" id="KW-0812">Transmembrane</keyword>
<dbReference type="GO" id="GO:0052131">
    <property type="term" value="P:positive aerotaxis"/>
    <property type="evidence" value="ECO:0007669"/>
    <property type="project" value="UniProtKB-ARBA"/>
</dbReference>
<protein>
    <submittedName>
        <fullName evidence="14">PAS domain-containing protein</fullName>
    </submittedName>
</protein>
<dbReference type="PROSITE" id="PS50111">
    <property type="entry name" value="CHEMOTAXIS_TRANSDUC_2"/>
    <property type="match status" value="1"/>
</dbReference>
<dbReference type="InterPro" id="IPR001610">
    <property type="entry name" value="PAC"/>
</dbReference>
<dbReference type="PRINTS" id="PR00260">
    <property type="entry name" value="CHEMTRNSDUCR"/>
</dbReference>
<feature type="domain" description="PAS" evidence="13">
    <location>
        <begin position="25"/>
        <end position="60"/>
    </location>
</feature>
<dbReference type="SUPFAM" id="SSF55785">
    <property type="entry name" value="PYP-like sensor domain (PAS domain)"/>
    <property type="match status" value="1"/>
</dbReference>
<proteinExistence type="inferred from homology"/>
<keyword evidence="7 11" id="KW-1133">Transmembrane helix</keyword>
<evidence type="ECO:0000313" key="14">
    <source>
        <dbReference type="EMBL" id="QOT76866.1"/>
    </source>
</evidence>
<dbReference type="Proteomes" id="UP000397656">
    <property type="component" value="Chromosome 1"/>
</dbReference>
<keyword evidence="4" id="KW-0145">Chemotaxis</keyword>
<dbReference type="FunFam" id="3.30.450.20:FF:000046">
    <property type="entry name" value="Aerotaxis sensor receptor"/>
    <property type="match status" value="1"/>
</dbReference>
<dbReference type="SMART" id="SM00283">
    <property type="entry name" value="MA"/>
    <property type="match status" value="1"/>
</dbReference>
<evidence type="ECO:0000256" key="9">
    <source>
        <dbReference type="ARBA" id="ARBA00029447"/>
    </source>
</evidence>
<evidence type="ECO:0000256" key="5">
    <source>
        <dbReference type="ARBA" id="ARBA00022519"/>
    </source>
</evidence>
<keyword evidence="2" id="KW-1003">Cell membrane</keyword>
<dbReference type="SUPFAM" id="SSF58104">
    <property type="entry name" value="Methyl-accepting chemotaxis protein (MCP) signaling domain"/>
    <property type="match status" value="1"/>
</dbReference>
<dbReference type="GO" id="GO:0007165">
    <property type="term" value="P:signal transduction"/>
    <property type="evidence" value="ECO:0007669"/>
    <property type="project" value="UniProtKB-KW"/>
</dbReference>
<evidence type="ECO:0000256" key="8">
    <source>
        <dbReference type="ARBA" id="ARBA00023136"/>
    </source>
</evidence>
<feature type="transmembrane region" description="Helical" evidence="11">
    <location>
        <begin position="171"/>
        <end position="188"/>
    </location>
</feature>
<dbReference type="AlphaFoldDB" id="A0A643FNL3"/>
<dbReference type="InterPro" id="IPR035965">
    <property type="entry name" value="PAS-like_dom_sf"/>
</dbReference>
<dbReference type="CDD" id="cd11386">
    <property type="entry name" value="MCP_signal"/>
    <property type="match status" value="1"/>
</dbReference>
<name>A0A643FNL3_9BURK</name>
<evidence type="ECO:0000256" key="3">
    <source>
        <dbReference type="ARBA" id="ARBA00022481"/>
    </source>
</evidence>
<dbReference type="InterPro" id="IPR000014">
    <property type="entry name" value="PAS"/>
</dbReference>
<dbReference type="PANTHER" id="PTHR43531:SF7">
    <property type="entry name" value="AEROTAXIS RECEPTOR"/>
    <property type="match status" value="1"/>
</dbReference>
<evidence type="ECO:0000313" key="15">
    <source>
        <dbReference type="Proteomes" id="UP000397656"/>
    </source>
</evidence>
<reference evidence="14 15" key="1">
    <citation type="submission" date="2020-10" db="EMBL/GenBank/DDBJ databases">
        <title>Complete genome sequence of Cupriavidus basilensis CCUG 49340T.</title>
        <authorList>
            <person name="Salva-Serra F."/>
            <person name="Donoso R.A."/>
            <person name="Cho K.H."/>
            <person name="Yoo J.A."/>
            <person name="Lee K."/>
            <person name="Yoon S.-H."/>
            <person name="Perez-Pantoja D."/>
            <person name="Moore E.R.B."/>
        </authorList>
    </citation>
    <scope>NUCLEOTIDE SEQUENCE [LARGE SCALE GENOMIC DNA]</scope>
    <source>
        <strain evidence="15">CCUG 49340</strain>
    </source>
</reference>
<dbReference type="Pfam" id="PF08447">
    <property type="entry name" value="PAS_3"/>
    <property type="match status" value="1"/>
</dbReference>
<dbReference type="InterPro" id="IPR004090">
    <property type="entry name" value="Chemotax_Me-accpt_rcpt"/>
</dbReference>
<dbReference type="Gene3D" id="1.10.287.950">
    <property type="entry name" value="Methyl-accepting chemotaxis protein"/>
    <property type="match status" value="1"/>
</dbReference>
<dbReference type="Gene3D" id="3.30.450.20">
    <property type="entry name" value="PAS domain"/>
    <property type="match status" value="1"/>
</dbReference>
<dbReference type="CDD" id="cd00130">
    <property type="entry name" value="PAS"/>
    <property type="match status" value="1"/>
</dbReference>
<dbReference type="RefSeq" id="WP_150989586.1">
    <property type="nucleotide sequence ID" value="NZ_CP062803.1"/>
</dbReference>
<evidence type="ECO:0000256" key="1">
    <source>
        <dbReference type="ARBA" id="ARBA00004429"/>
    </source>
</evidence>
<dbReference type="GO" id="GO:0004888">
    <property type="term" value="F:transmembrane signaling receptor activity"/>
    <property type="evidence" value="ECO:0007669"/>
    <property type="project" value="InterPro"/>
</dbReference>
<evidence type="ECO:0000256" key="7">
    <source>
        <dbReference type="ARBA" id="ARBA00022989"/>
    </source>
</evidence>
<dbReference type="InterPro" id="IPR004089">
    <property type="entry name" value="MCPsignal_dom"/>
</dbReference>
<dbReference type="Pfam" id="PF00015">
    <property type="entry name" value="MCPsignal"/>
    <property type="match status" value="1"/>
</dbReference>
<dbReference type="NCBIfam" id="TIGR00229">
    <property type="entry name" value="sensory_box"/>
    <property type="match status" value="1"/>
</dbReference>
<sequence>MRNNQPVSQREYELPENATLMSTTDTESRIAYANAAFVDVSGFTREEIQGQPHNIVRHPDMPAEAFADMWATLKRGEPWTALVKNRRKDGDHYWVRANAMPLVRNGKPVGYMSVRTKPSREEVDAAGRLYQDFREGSAGQRRFHKGLIIQGGWKRWASAFKTMPVRWRMRGALATLLPASVIGAAVLGMSGMPLAGLGGIVAAMLLLVSGWLEAQISRPLERVMAQALRVASGESQQVEHMDRVDEIGMTLRTISQLGLMFRWLIDDVSEQVLNVQGASSEIAQGNSDLSVRTEQAASNVQDTASSMTQMTATVKSNAETAAQANELSGSASTEAAKGGKAMSQVVATMEEISSSSKRIGDIISVIDGIAFQTNILALNAAVEAARAGEQGRGFAVVAGEVRGLAQRSASAAKEIKALIGASVEKVDSGAQLVNDAGQTMDNIVAQVRRVSDLIAEISLATSEQSAGISQVGDAIGDLDRITQQNAALVEQSAAAAQSLKQQANRLVEAVGVFR</sequence>
<gene>
    <name evidence="14" type="ORF">F7R26_001830</name>
</gene>
<dbReference type="InterPro" id="IPR051310">
    <property type="entry name" value="MCP_chemotaxis"/>
</dbReference>
<organism evidence="14 15">
    <name type="scientific">Cupriavidus basilensis</name>
    <dbReference type="NCBI Taxonomy" id="68895"/>
    <lineage>
        <taxon>Bacteria</taxon>
        <taxon>Pseudomonadati</taxon>
        <taxon>Pseudomonadota</taxon>
        <taxon>Betaproteobacteria</taxon>
        <taxon>Burkholderiales</taxon>
        <taxon>Burkholderiaceae</taxon>
        <taxon>Cupriavidus</taxon>
    </lineage>
</organism>
<dbReference type="GeneID" id="98399620"/>
<evidence type="ECO:0000259" key="12">
    <source>
        <dbReference type="PROSITE" id="PS50111"/>
    </source>
</evidence>
<dbReference type="InterPro" id="IPR013655">
    <property type="entry name" value="PAS_fold_3"/>
</dbReference>
<dbReference type="GO" id="GO:0005886">
    <property type="term" value="C:plasma membrane"/>
    <property type="evidence" value="ECO:0007669"/>
    <property type="project" value="UniProtKB-SubCell"/>
</dbReference>
<accession>A0A643FNL3</accession>
<evidence type="ECO:0000256" key="10">
    <source>
        <dbReference type="PROSITE-ProRule" id="PRU00284"/>
    </source>
</evidence>
<feature type="domain" description="Methyl-accepting transducer" evidence="12">
    <location>
        <begin position="271"/>
        <end position="500"/>
    </location>
</feature>
<keyword evidence="5" id="KW-0997">Cell inner membrane</keyword>
<dbReference type="PANTHER" id="PTHR43531">
    <property type="entry name" value="PROTEIN ICFG"/>
    <property type="match status" value="1"/>
</dbReference>
<dbReference type="FunFam" id="1.10.287.950:FF:000001">
    <property type="entry name" value="Methyl-accepting chemotaxis sensory transducer"/>
    <property type="match status" value="1"/>
</dbReference>
<keyword evidence="3" id="KW-0488">Methylation</keyword>
<dbReference type="EMBL" id="CP062803">
    <property type="protein sequence ID" value="QOT76866.1"/>
    <property type="molecule type" value="Genomic_DNA"/>
</dbReference>
<keyword evidence="8 11" id="KW-0472">Membrane</keyword>
<evidence type="ECO:0000256" key="2">
    <source>
        <dbReference type="ARBA" id="ARBA00022475"/>
    </source>
</evidence>
<comment type="subcellular location">
    <subcellularLocation>
        <location evidence="1">Cell inner membrane</location>
        <topology evidence="1">Multi-pass membrane protein</topology>
    </subcellularLocation>
</comment>
<dbReference type="PROSITE" id="PS50112">
    <property type="entry name" value="PAS"/>
    <property type="match status" value="1"/>
</dbReference>
<dbReference type="SMART" id="SM00086">
    <property type="entry name" value="PAC"/>
    <property type="match status" value="1"/>
</dbReference>
<evidence type="ECO:0000259" key="13">
    <source>
        <dbReference type="PROSITE" id="PS50112"/>
    </source>
</evidence>
<evidence type="ECO:0000256" key="4">
    <source>
        <dbReference type="ARBA" id="ARBA00022500"/>
    </source>
</evidence>
<keyword evidence="10" id="KW-0807">Transducer</keyword>
<comment type="similarity">
    <text evidence="9">Belongs to the methyl-accepting chemotaxis (MCP) protein family.</text>
</comment>
<evidence type="ECO:0000256" key="6">
    <source>
        <dbReference type="ARBA" id="ARBA00022692"/>
    </source>
</evidence>